<dbReference type="Gene3D" id="2.60.40.3010">
    <property type="match status" value="1"/>
</dbReference>
<evidence type="ECO:0000256" key="4">
    <source>
        <dbReference type="ARBA" id="ARBA00022670"/>
    </source>
</evidence>
<evidence type="ECO:0000259" key="12">
    <source>
        <dbReference type="Pfam" id="PF00082"/>
    </source>
</evidence>
<feature type="active site" description="Charge relay system" evidence="9">
    <location>
        <position position="673"/>
    </location>
</feature>
<dbReference type="Proteomes" id="UP001253545">
    <property type="component" value="Unassembled WGS sequence"/>
</dbReference>
<dbReference type="PANTHER" id="PTHR10795">
    <property type="entry name" value="PROPROTEIN CONVERTASE SUBTILISIN/KEXIN"/>
    <property type="match status" value="1"/>
</dbReference>
<dbReference type="PRINTS" id="PR00723">
    <property type="entry name" value="SUBTILISIN"/>
</dbReference>
<evidence type="ECO:0000256" key="5">
    <source>
        <dbReference type="ARBA" id="ARBA00022729"/>
    </source>
</evidence>
<proteinExistence type="inferred from homology"/>
<dbReference type="PROSITE" id="PS00138">
    <property type="entry name" value="SUBTILASE_SER"/>
    <property type="match status" value="1"/>
</dbReference>
<dbReference type="PROSITE" id="PS00136">
    <property type="entry name" value="SUBTILASE_ASP"/>
    <property type="match status" value="1"/>
</dbReference>
<keyword evidence="11" id="KW-0812">Transmembrane</keyword>
<dbReference type="InterPro" id="IPR034197">
    <property type="entry name" value="Peptidases_S8_3"/>
</dbReference>
<protein>
    <submittedName>
        <fullName evidence="16">S8 family serine peptidase</fullName>
    </submittedName>
</protein>
<keyword evidence="17" id="KW-1185">Reference proteome</keyword>
<evidence type="ECO:0000256" key="10">
    <source>
        <dbReference type="RuleBase" id="RU003355"/>
    </source>
</evidence>
<sequence>MKLVAAAVITALYGSNLVVAKSEQISKKVDGELNPPLSEFVPAINKEEQATVDQRRNKRSPELVKFTLNSDKKSLSSPNKFTFEAGLGDAKYTYIVELNEQALAQNTESLRILNLRHGHDQDIDTRFTDSTPALNQHRQKIRKQKTSFYADAEKVLGKVDPLASFEYALNGLALKLTQNEAQQLANLTQVKSITREQTFRLNTDRGPTLVGAPAVWDGSALANIAPSQGEGIIVGIIDSGINTDHPSFAEQAADGYVHTNPLGNGVFIGDCANGFPELCNNKLIGVRSYSRITDDYSDTDVFPPNLPRNGEDYGGHGSHVASTAAGNVLLNVAEVTPEFGEQESAGVPTGFSFPQISGVAPRANIISYQVCYGGRTDAGDTYGDCPGAAIIQGIEDAIRDQVDIINFSISGGGNPWNSNTEQAFLSARNAGIFVATSAGNSGPNPGSTVKNAPWYTSVAAAEHGRENVFAKEINSFSGGSSSLSAITGQSNTGNISAPIVYAGDFTNPNDPNGDPAQCLQAFPAGTFNGQIVVCDRGEIARIAKAENVRDGGAGGYVLANVDGGDTFLANDQYVVPGIHINAENGNRLKSWLDSGSNHRATITTGNATQVVDESRVDVLANFSSRGPNETNSTLAPTLTGPGVDIYAAYADQQFGHDGHEPAASDFNFLSGTSMSSPHVAGSAALIKSVHPSWSPDEIRSALSLTATSTVQTDVGTDPENGDFFDKGAGRINVDLAVASGLVMSESGTNYTRANPAIGGDPRSLNIPSITDDECAGTCTWTRTFTATTDATWTASTAIITNGLAINISPSSFTLNEGQTQTVSFEIESARAPKTEYSFASVSFSSPGLPDATLPISVFASIGDIPLALEFDSSRQIDSLLQADIEAINLPNFFVSGYMPVKATVVDGQVSEDSDNSDLFDNLNDGVQITTIQVPSNAVRLVTEIKSSTAPDLDLFLIYDANSDGVASRSEVIGESLSSDSTEEVSLNFPDAGTYFIAVQSFTGSSATSDSYDMRYAVVENTLSEDELVAIAPTSIDADTPFDLRVIHNLPDSTSGDDYYGAIAMGTASGLDDLGVITVDINRKDDDVFLTGAAQRLVEAGDTASLAVNVGPNTTSEARNYRIIVPLPVGTDFGNFSAAFNGQIINNELVWEVNKAPQESSTDILSFDLTMLAGANPGPVPVVAQSELVNQTFSELENSQPFEQVQIEGAPELSFNGNDSITLNVVETQLLTIPLSINEPNGDNTTVVWTQTMGPAASIIEANGSFQLTAPNVEADAVLNYDVVVTDSNNNASSASITVNVDNNAEPVISSIDAPTSANGGQRITLTINVTDPENDNLTITVNGETITGNTFSTTTPTTGSSVSYQVLVSDGISTVSQTVSVNLTQTQVSNPPASSGGGGGTAPILTALLLPLIFIRRYFR</sequence>
<evidence type="ECO:0000259" key="13">
    <source>
        <dbReference type="Pfam" id="PF02225"/>
    </source>
</evidence>
<evidence type="ECO:0000313" key="17">
    <source>
        <dbReference type="Proteomes" id="UP001253545"/>
    </source>
</evidence>
<accession>A0ABU2ZNY8</accession>
<evidence type="ECO:0000256" key="8">
    <source>
        <dbReference type="ARBA" id="ARBA00023180"/>
    </source>
</evidence>
<dbReference type="RefSeq" id="WP_311367822.1">
    <property type="nucleotide sequence ID" value="NZ_JAVRHX010000001.1"/>
</dbReference>
<feature type="domain" description="Inhibitor I9" evidence="14">
    <location>
        <begin position="93"/>
        <end position="201"/>
    </location>
</feature>
<comment type="similarity">
    <text evidence="2 9 10">Belongs to the peptidase S8 family.</text>
</comment>
<dbReference type="InterPro" id="IPR023828">
    <property type="entry name" value="Peptidase_S8_Ser-AS"/>
</dbReference>
<dbReference type="InterPro" id="IPR010259">
    <property type="entry name" value="S8pro/Inhibitor_I9"/>
</dbReference>
<dbReference type="InterPro" id="IPR023827">
    <property type="entry name" value="Peptidase_S8_Asp-AS"/>
</dbReference>
<keyword evidence="6 9" id="KW-0378">Hydrolase</keyword>
<dbReference type="InterPro" id="IPR022398">
    <property type="entry name" value="Peptidase_S8_His-AS"/>
</dbReference>
<dbReference type="EMBL" id="JAVRHX010000001">
    <property type="protein sequence ID" value="MDT0594346.1"/>
    <property type="molecule type" value="Genomic_DNA"/>
</dbReference>
<dbReference type="Gene3D" id="3.50.30.30">
    <property type="match status" value="1"/>
</dbReference>
<dbReference type="InterPro" id="IPR045051">
    <property type="entry name" value="SBT"/>
</dbReference>
<dbReference type="InterPro" id="IPR015500">
    <property type="entry name" value="Peptidase_S8_subtilisin-rel"/>
</dbReference>
<evidence type="ECO:0000256" key="7">
    <source>
        <dbReference type="ARBA" id="ARBA00022825"/>
    </source>
</evidence>
<dbReference type="Gene3D" id="2.60.120.380">
    <property type="match status" value="1"/>
</dbReference>
<evidence type="ECO:0000256" key="9">
    <source>
        <dbReference type="PROSITE-ProRule" id="PRU01240"/>
    </source>
</evidence>
<dbReference type="CDD" id="cd04852">
    <property type="entry name" value="Peptidases_S8_3"/>
    <property type="match status" value="1"/>
</dbReference>
<keyword evidence="4 9" id="KW-0645">Protease</keyword>
<organism evidence="16 17">
    <name type="scientific">Glaciecola petra</name>
    <dbReference type="NCBI Taxonomy" id="3075602"/>
    <lineage>
        <taxon>Bacteria</taxon>
        <taxon>Pseudomonadati</taxon>
        <taxon>Pseudomonadota</taxon>
        <taxon>Gammaproteobacteria</taxon>
        <taxon>Alteromonadales</taxon>
        <taxon>Alteromonadaceae</taxon>
        <taxon>Glaciecola</taxon>
    </lineage>
</organism>
<comment type="subcellular location">
    <subcellularLocation>
        <location evidence="1">Secreted</location>
    </subcellularLocation>
</comment>
<dbReference type="Pfam" id="PF17766">
    <property type="entry name" value="fn3_6"/>
    <property type="match status" value="1"/>
</dbReference>
<keyword evidence="8" id="KW-0325">Glycoprotein</keyword>
<gene>
    <name evidence="16" type="ORF">RM552_05785</name>
</gene>
<dbReference type="SUPFAM" id="SSF52025">
    <property type="entry name" value="PA domain"/>
    <property type="match status" value="1"/>
</dbReference>
<feature type="active site" description="Charge relay system" evidence="9">
    <location>
        <position position="316"/>
    </location>
</feature>
<evidence type="ECO:0000256" key="2">
    <source>
        <dbReference type="ARBA" id="ARBA00011073"/>
    </source>
</evidence>
<dbReference type="InterPro" id="IPR000209">
    <property type="entry name" value="Peptidase_S8/S53_dom"/>
</dbReference>
<dbReference type="Pfam" id="PF02225">
    <property type="entry name" value="PA"/>
    <property type="match status" value="1"/>
</dbReference>
<keyword evidence="11" id="KW-1133">Transmembrane helix</keyword>
<evidence type="ECO:0000313" key="16">
    <source>
        <dbReference type="EMBL" id="MDT0594346.1"/>
    </source>
</evidence>
<keyword evidence="3" id="KW-0964">Secreted</keyword>
<name>A0ABU2ZNY8_9ALTE</name>
<keyword evidence="11" id="KW-0472">Membrane</keyword>
<evidence type="ECO:0000259" key="14">
    <source>
        <dbReference type="Pfam" id="PF05922"/>
    </source>
</evidence>
<dbReference type="Pfam" id="PF05922">
    <property type="entry name" value="Inhibitor_I9"/>
    <property type="match status" value="1"/>
</dbReference>
<dbReference type="Pfam" id="PF00082">
    <property type="entry name" value="Peptidase_S8"/>
    <property type="match status" value="1"/>
</dbReference>
<reference evidence="16 17" key="1">
    <citation type="submission" date="2023-09" db="EMBL/GenBank/DDBJ databases">
        <authorList>
            <person name="Rey-Velasco X."/>
        </authorList>
    </citation>
    <scope>NUCLEOTIDE SEQUENCE [LARGE SCALE GENOMIC DNA]</scope>
    <source>
        <strain evidence="16 17">P117</strain>
    </source>
</reference>
<feature type="domain" description="Subtilisin-like protease fibronectin type-III" evidence="15">
    <location>
        <begin position="764"/>
        <end position="857"/>
    </location>
</feature>
<feature type="active site" description="Charge relay system" evidence="9">
    <location>
        <position position="238"/>
    </location>
</feature>
<dbReference type="PROSITE" id="PS51892">
    <property type="entry name" value="SUBTILASE"/>
    <property type="match status" value="1"/>
</dbReference>
<dbReference type="SUPFAM" id="SSF52743">
    <property type="entry name" value="Subtilisin-like"/>
    <property type="match status" value="1"/>
</dbReference>
<feature type="domain" description="Peptidase S8/S53" evidence="12">
    <location>
        <begin position="229"/>
        <end position="709"/>
    </location>
</feature>
<dbReference type="InterPro" id="IPR041469">
    <property type="entry name" value="Subtilisin-like_FN3"/>
</dbReference>
<dbReference type="Gene3D" id="3.40.50.200">
    <property type="entry name" value="Peptidase S8/S53 domain"/>
    <property type="match status" value="1"/>
</dbReference>
<dbReference type="PROSITE" id="PS00137">
    <property type="entry name" value="SUBTILASE_HIS"/>
    <property type="match status" value="1"/>
</dbReference>
<comment type="caution">
    <text evidence="16">The sequence shown here is derived from an EMBL/GenBank/DDBJ whole genome shotgun (WGS) entry which is preliminary data.</text>
</comment>
<dbReference type="CDD" id="cd02120">
    <property type="entry name" value="PA_subtilisin_like"/>
    <property type="match status" value="1"/>
</dbReference>
<evidence type="ECO:0000256" key="11">
    <source>
        <dbReference type="SAM" id="Phobius"/>
    </source>
</evidence>
<feature type="transmembrane region" description="Helical" evidence="11">
    <location>
        <begin position="1396"/>
        <end position="1415"/>
    </location>
</feature>
<keyword evidence="7 9" id="KW-0720">Serine protease</keyword>
<dbReference type="InterPro" id="IPR036852">
    <property type="entry name" value="Peptidase_S8/S53_dom_sf"/>
</dbReference>
<evidence type="ECO:0000259" key="15">
    <source>
        <dbReference type="Pfam" id="PF17766"/>
    </source>
</evidence>
<evidence type="ECO:0000256" key="6">
    <source>
        <dbReference type="ARBA" id="ARBA00022801"/>
    </source>
</evidence>
<evidence type="ECO:0000256" key="1">
    <source>
        <dbReference type="ARBA" id="ARBA00004613"/>
    </source>
</evidence>
<keyword evidence="5" id="KW-0732">Signal</keyword>
<feature type="domain" description="PA" evidence="13">
    <location>
        <begin position="496"/>
        <end position="588"/>
    </location>
</feature>
<dbReference type="InterPro" id="IPR046450">
    <property type="entry name" value="PA_dom_sf"/>
</dbReference>
<dbReference type="InterPro" id="IPR003137">
    <property type="entry name" value="PA_domain"/>
</dbReference>
<evidence type="ECO:0000256" key="3">
    <source>
        <dbReference type="ARBA" id="ARBA00022525"/>
    </source>
</evidence>